<feature type="transmembrane region" description="Helical" evidence="7">
    <location>
        <begin position="37"/>
        <end position="62"/>
    </location>
</feature>
<dbReference type="EMBL" id="QOUI01000008">
    <property type="protein sequence ID" value="RCK68884.1"/>
    <property type="molecule type" value="Genomic_DNA"/>
</dbReference>
<evidence type="ECO:0000259" key="8">
    <source>
        <dbReference type="Pfam" id="PF04024"/>
    </source>
</evidence>
<dbReference type="InterPro" id="IPR052027">
    <property type="entry name" value="PspC"/>
</dbReference>
<gene>
    <name evidence="9" type="ORF">DT076_13240</name>
</gene>
<evidence type="ECO:0000256" key="5">
    <source>
        <dbReference type="ARBA" id="ARBA00023136"/>
    </source>
</evidence>
<keyword evidence="2" id="KW-1003">Cell membrane</keyword>
<evidence type="ECO:0000256" key="4">
    <source>
        <dbReference type="ARBA" id="ARBA00022989"/>
    </source>
</evidence>
<evidence type="ECO:0000313" key="10">
    <source>
        <dbReference type="Proteomes" id="UP000252770"/>
    </source>
</evidence>
<keyword evidence="3 7" id="KW-0812">Transmembrane</keyword>
<dbReference type="Pfam" id="PF04024">
    <property type="entry name" value="PspC"/>
    <property type="match status" value="1"/>
</dbReference>
<evidence type="ECO:0000256" key="3">
    <source>
        <dbReference type="ARBA" id="ARBA00022692"/>
    </source>
</evidence>
<dbReference type="InterPro" id="IPR007168">
    <property type="entry name" value="Phageshock_PspC_N"/>
</dbReference>
<dbReference type="PANTHER" id="PTHR33885">
    <property type="entry name" value="PHAGE SHOCK PROTEIN C"/>
    <property type="match status" value="1"/>
</dbReference>
<feature type="region of interest" description="Disordered" evidence="6">
    <location>
        <begin position="72"/>
        <end position="100"/>
    </location>
</feature>
<dbReference type="GO" id="GO:0005886">
    <property type="term" value="C:plasma membrane"/>
    <property type="evidence" value="ECO:0007669"/>
    <property type="project" value="UniProtKB-SubCell"/>
</dbReference>
<comment type="subcellular location">
    <subcellularLocation>
        <location evidence="1">Cell membrane</location>
        <topology evidence="1">Single-pass membrane protein</topology>
    </subcellularLocation>
</comment>
<evidence type="ECO:0000313" key="9">
    <source>
        <dbReference type="EMBL" id="RCK68884.1"/>
    </source>
</evidence>
<dbReference type="Proteomes" id="UP000252770">
    <property type="component" value="Unassembled WGS sequence"/>
</dbReference>
<reference evidence="9 10" key="1">
    <citation type="submission" date="2018-07" db="EMBL/GenBank/DDBJ databases">
        <title>Desertimonas flava gen. nov. sp. nov.</title>
        <authorList>
            <person name="Liu S."/>
        </authorList>
    </citation>
    <scope>NUCLEOTIDE SEQUENCE [LARGE SCALE GENOMIC DNA]</scope>
    <source>
        <strain evidence="9 10">16Sb5-5</strain>
    </source>
</reference>
<dbReference type="AlphaFoldDB" id="A0A367YSR7"/>
<feature type="domain" description="Phage shock protein PspC N-terminal" evidence="8">
    <location>
        <begin position="6"/>
        <end position="65"/>
    </location>
</feature>
<sequence>MSTTPRQLTRSRDQRIVSGVCGGLAEYLNMDPTLVRVAFAAVTVLTGVWLGLLAYLVGHFVIPEAPLDADRIAPFEPTDPLGTPAQHPTDTTLRNPDDLR</sequence>
<evidence type="ECO:0000256" key="1">
    <source>
        <dbReference type="ARBA" id="ARBA00004162"/>
    </source>
</evidence>
<name>A0A367YSR7_9ACTN</name>
<keyword evidence="4 7" id="KW-1133">Transmembrane helix</keyword>
<proteinExistence type="predicted"/>
<organism evidence="9 10">
    <name type="scientific">Desertihabitans brevis</name>
    <dbReference type="NCBI Taxonomy" id="2268447"/>
    <lineage>
        <taxon>Bacteria</taxon>
        <taxon>Bacillati</taxon>
        <taxon>Actinomycetota</taxon>
        <taxon>Actinomycetes</taxon>
        <taxon>Propionibacteriales</taxon>
        <taxon>Propionibacteriaceae</taxon>
        <taxon>Desertihabitans</taxon>
    </lineage>
</organism>
<protein>
    <submittedName>
        <fullName evidence="9">PspC domain-containing protein</fullName>
    </submittedName>
</protein>
<keyword evidence="10" id="KW-1185">Reference proteome</keyword>
<evidence type="ECO:0000256" key="2">
    <source>
        <dbReference type="ARBA" id="ARBA00022475"/>
    </source>
</evidence>
<keyword evidence="5 7" id="KW-0472">Membrane</keyword>
<evidence type="ECO:0000256" key="7">
    <source>
        <dbReference type="SAM" id="Phobius"/>
    </source>
</evidence>
<accession>A0A367YSR7</accession>
<dbReference type="PANTHER" id="PTHR33885:SF3">
    <property type="entry name" value="PHAGE SHOCK PROTEIN C"/>
    <property type="match status" value="1"/>
</dbReference>
<dbReference type="RefSeq" id="WP_114127170.1">
    <property type="nucleotide sequence ID" value="NZ_QOUI01000008.1"/>
</dbReference>
<evidence type="ECO:0000256" key="6">
    <source>
        <dbReference type="SAM" id="MobiDB-lite"/>
    </source>
</evidence>
<comment type="caution">
    <text evidence="9">The sequence shown here is derived from an EMBL/GenBank/DDBJ whole genome shotgun (WGS) entry which is preliminary data.</text>
</comment>